<dbReference type="InterPro" id="IPR009057">
    <property type="entry name" value="Homeodomain-like_sf"/>
</dbReference>
<dbReference type="Proteomes" id="UP000093173">
    <property type="component" value="Unassembled WGS sequence"/>
</dbReference>
<dbReference type="SMART" id="SM00342">
    <property type="entry name" value="HTH_ARAC"/>
    <property type="match status" value="1"/>
</dbReference>
<dbReference type="EMBL" id="MAJZ01000175">
    <property type="protein sequence ID" value="OCH78482.1"/>
    <property type="molecule type" value="Genomic_DNA"/>
</dbReference>
<organism evidence="5 6">
    <name type="scientific">Vibrio genomosp. F10</name>
    <dbReference type="NCBI Taxonomy" id="723171"/>
    <lineage>
        <taxon>Bacteria</taxon>
        <taxon>Pseudomonadati</taxon>
        <taxon>Pseudomonadota</taxon>
        <taxon>Gammaproteobacteria</taxon>
        <taxon>Vibrionales</taxon>
        <taxon>Vibrionaceae</taxon>
        <taxon>Vibrio</taxon>
    </lineage>
</organism>
<dbReference type="Pfam" id="PF12833">
    <property type="entry name" value="HTH_18"/>
    <property type="match status" value="1"/>
</dbReference>
<evidence type="ECO:0000259" key="4">
    <source>
        <dbReference type="PROSITE" id="PS01124"/>
    </source>
</evidence>
<evidence type="ECO:0000256" key="3">
    <source>
        <dbReference type="ARBA" id="ARBA00023163"/>
    </source>
</evidence>
<name>A0A1B9R2U7_9VIBR</name>
<dbReference type="SUPFAM" id="SSF46689">
    <property type="entry name" value="Homeodomain-like"/>
    <property type="match status" value="1"/>
</dbReference>
<dbReference type="PANTHER" id="PTHR47894:SF1">
    <property type="entry name" value="HTH-TYPE TRANSCRIPTIONAL REGULATOR VQSM"/>
    <property type="match status" value="1"/>
</dbReference>
<gene>
    <name evidence="5" type="ORF">A6E14_04510</name>
</gene>
<sequence length="317" mass="36531">MPNTINISNSNNLLPFLNYFDQQGIEWKSVAEKYQFPEDLKDGEYWLPSHQTMAFLNTIMRKSNRRIGLDVGRLITLEQISPELHSAFVHCDNLEQAIHTLIEVMPTLNSHVVVWPEKIEDKWYLCHRGAYHPSVSGFDQAEWFRAFALLSLCRSFLGKTWEPTSVLMSLPGHLAKDLPAAFSSVSFTFGHAFGAIEIPLSDNFIGVEPQKREHDWHTTLDALINTYAVLPWFNVEWLAQLIGSSPRTLQRRLADQGLTFRQSRDNARCETATKLLREKVSPFETAWRCGYTDLSNFNRAFKGWMKQTPAQYQSQFK</sequence>
<dbReference type="Pfam" id="PF12625">
    <property type="entry name" value="Arabinose_bd"/>
    <property type="match status" value="1"/>
</dbReference>
<dbReference type="InterPro" id="IPR018060">
    <property type="entry name" value="HTH_AraC"/>
</dbReference>
<feature type="domain" description="HTH araC/xylS-type" evidence="4">
    <location>
        <begin position="218"/>
        <end position="315"/>
    </location>
</feature>
<keyword evidence="3" id="KW-0804">Transcription</keyword>
<dbReference type="GO" id="GO:0000976">
    <property type="term" value="F:transcription cis-regulatory region binding"/>
    <property type="evidence" value="ECO:0007669"/>
    <property type="project" value="TreeGrafter"/>
</dbReference>
<keyword evidence="2" id="KW-0238">DNA-binding</keyword>
<dbReference type="PANTHER" id="PTHR47894">
    <property type="entry name" value="HTH-TYPE TRANSCRIPTIONAL REGULATOR GADX"/>
    <property type="match status" value="1"/>
</dbReference>
<evidence type="ECO:0000256" key="1">
    <source>
        <dbReference type="ARBA" id="ARBA00023015"/>
    </source>
</evidence>
<comment type="caution">
    <text evidence="5">The sequence shown here is derived from an EMBL/GenBank/DDBJ whole genome shotgun (WGS) entry which is preliminary data.</text>
</comment>
<protein>
    <recommendedName>
        <fullName evidence="4">HTH araC/xylS-type domain-containing protein</fullName>
    </recommendedName>
</protein>
<evidence type="ECO:0000256" key="2">
    <source>
        <dbReference type="ARBA" id="ARBA00023125"/>
    </source>
</evidence>
<dbReference type="InterPro" id="IPR032687">
    <property type="entry name" value="AraC-type_N"/>
</dbReference>
<proteinExistence type="predicted"/>
<dbReference type="GO" id="GO:0005829">
    <property type="term" value="C:cytosol"/>
    <property type="evidence" value="ECO:0007669"/>
    <property type="project" value="TreeGrafter"/>
</dbReference>
<evidence type="ECO:0000313" key="5">
    <source>
        <dbReference type="EMBL" id="OCH78482.1"/>
    </source>
</evidence>
<accession>A0A1B9R2U7</accession>
<dbReference type="AlphaFoldDB" id="A0A1B9R2U7"/>
<keyword evidence="1" id="KW-0805">Transcription regulation</keyword>
<reference evidence="6" key="1">
    <citation type="submission" date="2016-06" db="EMBL/GenBank/DDBJ databases">
        <authorList>
            <person name="Hehemann J.-H."/>
            <person name="Arevalo P."/>
            <person name="Datta M.S."/>
            <person name="Polz M.F."/>
        </authorList>
    </citation>
    <scope>NUCLEOTIDE SEQUENCE [LARGE SCALE GENOMIC DNA]</scope>
    <source>
        <strain evidence="6">9CSC122</strain>
    </source>
</reference>
<evidence type="ECO:0000313" key="6">
    <source>
        <dbReference type="Proteomes" id="UP000093173"/>
    </source>
</evidence>
<dbReference type="GO" id="GO:0003700">
    <property type="term" value="F:DNA-binding transcription factor activity"/>
    <property type="evidence" value="ECO:0007669"/>
    <property type="project" value="InterPro"/>
</dbReference>
<dbReference type="PROSITE" id="PS01124">
    <property type="entry name" value="HTH_ARAC_FAMILY_2"/>
    <property type="match status" value="1"/>
</dbReference>
<keyword evidence="6" id="KW-1185">Reference proteome</keyword>
<dbReference type="RefSeq" id="WP_017035933.1">
    <property type="nucleotide sequence ID" value="NZ_JBNGCH010000175.1"/>
</dbReference>
<dbReference type="Gene3D" id="1.10.10.60">
    <property type="entry name" value="Homeodomain-like"/>
    <property type="match status" value="1"/>
</dbReference>